<dbReference type="KEGG" id="dov:DSCO28_61780"/>
<gene>
    <name evidence="1" type="ORF">DSCO28_61780</name>
</gene>
<sequence>MARSYACRLLVYTPFSVGAGHACDQTFLIRVPNAVALGAAAFKVAVSYTMNMSGAQFFALSVCNQ</sequence>
<evidence type="ECO:0000313" key="1">
    <source>
        <dbReference type="EMBL" id="BBO85612.1"/>
    </source>
</evidence>
<dbReference type="Proteomes" id="UP000425960">
    <property type="component" value="Chromosome"/>
</dbReference>
<protein>
    <submittedName>
        <fullName evidence="1">Uncharacterized protein</fullName>
    </submittedName>
</protein>
<name>A0A5K7ZZD8_9BACT</name>
<dbReference type="AlphaFoldDB" id="A0A5K7ZZD8"/>
<dbReference type="EMBL" id="AP021876">
    <property type="protein sequence ID" value="BBO85612.1"/>
    <property type="molecule type" value="Genomic_DNA"/>
</dbReference>
<accession>A0A5K7ZZD8</accession>
<organism evidence="1 2">
    <name type="scientific">Desulfosarcina ovata subsp. sediminis</name>
    <dbReference type="NCBI Taxonomy" id="885957"/>
    <lineage>
        <taxon>Bacteria</taxon>
        <taxon>Pseudomonadati</taxon>
        <taxon>Thermodesulfobacteriota</taxon>
        <taxon>Desulfobacteria</taxon>
        <taxon>Desulfobacterales</taxon>
        <taxon>Desulfosarcinaceae</taxon>
        <taxon>Desulfosarcina</taxon>
    </lineage>
</organism>
<evidence type="ECO:0000313" key="2">
    <source>
        <dbReference type="Proteomes" id="UP000425960"/>
    </source>
</evidence>
<reference evidence="1 2" key="1">
    <citation type="submission" date="2019-11" db="EMBL/GenBank/DDBJ databases">
        <title>Comparative genomics of hydrocarbon-degrading Desulfosarcina strains.</title>
        <authorList>
            <person name="Watanabe M."/>
            <person name="Kojima H."/>
            <person name="Fukui M."/>
        </authorList>
    </citation>
    <scope>NUCLEOTIDE SEQUENCE [LARGE SCALE GENOMIC DNA]</scope>
    <source>
        <strain evidence="1 2">28bB2T</strain>
    </source>
</reference>
<proteinExistence type="predicted"/>